<evidence type="ECO:0000256" key="2">
    <source>
        <dbReference type="SAM" id="Phobius"/>
    </source>
</evidence>
<evidence type="ECO:0000313" key="3">
    <source>
        <dbReference type="EMBL" id="HDD45188.1"/>
    </source>
</evidence>
<gene>
    <name evidence="3" type="ORF">ENG63_10075</name>
</gene>
<reference evidence="3" key="1">
    <citation type="journal article" date="2020" name="mSystems">
        <title>Genome- and Community-Level Interaction Insights into Carbon Utilization and Element Cycling Functions of Hydrothermarchaeota in Hydrothermal Sediment.</title>
        <authorList>
            <person name="Zhou Z."/>
            <person name="Liu Y."/>
            <person name="Xu W."/>
            <person name="Pan J."/>
            <person name="Luo Z.H."/>
            <person name="Li M."/>
        </authorList>
    </citation>
    <scope>NUCLEOTIDE SEQUENCE [LARGE SCALE GENOMIC DNA]</scope>
    <source>
        <strain evidence="3">HyVt-233</strain>
    </source>
</reference>
<keyword evidence="2" id="KW-0812">Transmembrane</keyword>
<feature type="coiled-coil region" evidence="1">
    <location>
        <begin position="30"/>
        <end position="57"/>
    </location>
</feature>
<protein>
    <submittedName>
        <fullName evidence="3">Uncharacterized protein</fullName>
    </submittedName>
</protein>
<proteinExistence type="predicted"/>
<evidence type="ECO:0000256" key="1">
    <source>
        <dbReference type="SAM" id="Coils"/>
    </source>
</evidence>
<dbReference type="EMBL" id="DRBS01000374">
    <property type="protein sequence ID" value="HDD45188.1"/>
    <property type="molecule type" value="Genomic_DNA"/>
</dbReference>
<accession>A0A7C0Y6Q4</accession>
<comment type="caution">
    <text evidence="3">The sequence shown here is derived from an EMBL/GenBank/DDBJ whole genome shotgun (WGS) entry which is preliminary data.</text>
</comment>
<name>A0A7C0Y6Q4_DESA2</name>
<keyword evidence="2" id="KW-0472">Membrane</keyword>
<keyword evidence="1" id="KW-0175">Coiled coil</keyword>
<dbReference type="Proteomes" id="UP000886289">
    <property type="component" value="Unassembled WGS sequence"/>
</dbReference>
<organism evidence="3">
    <name type="scientific">Desulfofervidus auxilii</name>
    <dbReference type="NCBI Taxonomy" id="1621989"/>
    <lineage>
        <taxon>Bacteria</taxon>
        <taxon>Pseudomonadati</taxon>
        <taxon>Thermodesulfobacteriota</taxon>
        <taxon>Candidatus Desulfofervidia</taxon>
        <taxon>Candidatus Desulfofervidales</taxon>
        <taxon>Candidatus Desulfofervidaceae</taxon>
        <taxon>Candidatus Desulfofervidus</taxon>
    </lineage>
</organism>
<sequence length="73" mass="8825">MDYVMFVIQLLVLIGLAYVGTIFKQRNHITNALTDRIKGIENRLDRFEEKMDRKLTEVWEAIDDLRKEVWKER</sequence>
<dbReference type="AlphaFoldDB" id="A0A7C0Y6Q4"/>
<feature type="transmembrane region" description="Helical" evidence="2">
    <location>
        <begin position="6"/>
        <end position="23"/>
    </location>
</feature>
<keyword evidence="2" id="KW-1133">Transmembrane helix</keyword>